<evidence type="ECO:0000313" key="4">
    <source>
        <dbReference type="Proteomes" id="UP000008456"/>
    </source>
</evidence>
<proteinExistence type="predicted"/>
<feature type="transmembrane region" description="Helical" evidence="1">
    <location>
        <begin position="6"/>
        <end position="25"/>
    </location>
</feature>
<dbReference type="EMBL" id="AP012200">
    <property type="protein sequence ID" value="BAK21753.1"/>
    <property type="molecule type" value="Genomic_DNA"/>
</dbReference>
<dbReference type="AlphaFoldDB" id="F3YB75"/>
<accession>F3YB75</accession>
<dbReference type="Pfam" id="PF09648">
    <property type="entry name" value="YycI"/>
    <property type="match status" value="1"/>
</dbReference>
<organism evidence="3 4">
    <name type="scientific">Melissococcus plutonius (strain ATCC 35311 / DSM 29964 / CIP 104052 / LMG 20360 / NCIMB 702443)</name>
    <dbReference type="NCBI Taxonomy" id="940190"/>
    <lineage>
        <taxon>Bacteria</taxon>
        <taxon>Bacillati</taxon>
        <taxon>Bacillota</taxon>
        <taxon>Bacilli</taxon>
        <taxon>Lactobacillales</taxon>
        <taxon>Enterococcaceae</taxon>
        <taxon>Melissococcus</taxon>
    </lineage>
</organism>
<sequence>MDFRRIEWIFFVVFLGLDLFLFGIYHEGIKNGTQVSRTDRTETIEHRLKKDNITYKGKLSTKKQTGYYLGAEQTNFKELTNEKNLPKTVNTIEDNLLIGTPLKNFFIDEKNVKNSLKPFLKDSTIILNGLEYVYLPDFSVFKKDTAELIASQQYKKIPFYDDTAQLTISLEKTDDLMKISKYSQMHTDKIEELRDKVELYSKKEIIENLYMNNKIPNNTQLTFIKLAYSKIYKIHEKNVYVPVWFVGIKTSDGNLQVEHINAISNTIITNNSIPKVENH</sequence>
<name>F3YB75_MELPT</name>
<dbReference type="InterPro" id="IPR018604">
    <property type="entry name" value="YycI-like"/>
</dbReference>
<reference key="2">
    <citation type="submission" date="2011-04" db="EMBL/GenBank/DDBJ databases">
        <title>Whole genome sequence of Melissococcus plutonius ATCC 35311.</title>
        <authorList>
            <person name="Okumura K."/>
            <person name="Arai R."/>
            <person name="Osaki M."/>
            <person name="Okura M."/>
            <person name="Kirikae T."/>
            <person name="Takamatsu D."/>
            <person name="Akiyama T."/>
        </authorList>
    </citation>
    <scope>NUCLEOTIDE SEQUENCE</scope>
    <source>
        <strain>ATCC 35311</strain>
    </source>
</reference>
<dbReference type="Proteomes" id="UP000008456">
    <property type="component" value="Chromosome"/>
</dbReference>
<keyword evidence="4" id="KW-1185">Reference proteome</keyword>
<dbReference type="HOGENOM" id="CLU_078250_1_0_9"/>
<dbReference type="STRING" id="940190.MPTP_1309"/>
<gene>
    <name evidence="3" type="ordered locus">MPTP_1309</name>
</gene>
<dbReference type="Gene3D" id="2.40.128.690">
    <property type="entry name" value="YycH protein, domain 3-like"/>
    <property type="match status" value="1"/>
</dbReference>
<evidence type="ECO:0000256" key="1">
    <source>
        <dbReference type="SAM" id="Phobius"/>
    </source>
</evidence>
<evidence type="ECO:0000313" key="3">
    <source>
        <dbReference type="EMBL" id="BAK21753.1"/>
    </source>
</evidence>
<keyword evidence="1" id="KW-0812">Transmembrane</keyword>
<feature type="domain" description="Regulatory protein YycH-like" evidence="2">
    <location>
        <begin position="37"/>
        <end position="263"/>
    </location>
</feature>
<dbReference type="KEGG" id="mps:MPTP_1309"/>
<reference evidence="3 4" key="1">
    <citation type="journal article" date="2011" name="J. Bacteriol.">
        <title>Complete genome sequence of Melissococcus plutonius ATCC 35311.</title>
        <authorList>
            <person name="Okumura K."/>
            <person name="Arai R."/>
            <person name="Okura M."/>
            <person name="Kirikae T."/>
            <person name="Takamatsu D."/>
            <person name="Osaki M."/>
            <person name="Miyoshi-Akiyama T."/>
        </authorList>
    </citation>
    <scope>NUCLEOTIDE SEQUENCE [LARGE SCALE GENOMIC DNA]</scope>
    <source>
        <strain evidence="4">ATCC 35311 / CIP 104052 / LMG 20360 / NCIMB 702443</strain>
    </source>
</reference>
<dbReference type="RefSeq" id="WP_013774189.1">
    <property type="nucleotide sequence ID" value="NC_015516.1"/>
</dbReference>
<keyword evidence="1" id="KW-0472">Membrane</keyword>
<protein>
    <recommendedName>
        <fullName evidence="2">Regulatory protein YycH-like domain-containing protein</fullName>
    </recommendedName>
</protein>
<evidence type="ECO:0000259" key="2">
    <source>
        <dbReference type="Pfam" id="PF09648"/>
    </source>
</evidence>
<dbReference type="GO" id="GO:0016020">
    <property type="term" value="C:membrane"/>
    <property type="evidence" value="ECO:0007669"/>
    <property type="project" value="InterPro"/>
</dbReference>
<keyword evidence="1" id="KW-1133">Transmembrane helix</keyword>
<dbReference type="OrthoDB" id="2135943at2"/>